<dbReference type="AlphaFoldDB" id="A0AA38PAW0"/>
<organism evidence="2 3">
    <name type="scientific">Lentinula raphanica</name>
    <dbReference type="NCBI Taxonomy" id="153919"/>
    <lineage>
        <taxon>Eukaryota</taxon>
        <taxon>Fungi</taxon>
        <taxon>Dikarya</taxon>
        <taxon>Basidiomycota</taxon>
        <taxon>Agaricomycotina</taxon>
        <taxon>Agaricomycetes</taxon>
        <taxon>Agaricomycetidae</taxon>
        <taxon>Agaricales</taxon>
        <taxon>Marasmiineae</taxon>
        <taxon>Omphalotaceae</taxon>
        <taxon>Lentinula</taxon>
    </lineage>
</organism>
<dbReference type="EMBL" id="MU806123">
    <property type="protein sequence ID" value="KAJ3839529.1"/>
    <property type="molecule type" value="Genomic_DNA"/>
</dbReference>
<dbReference type="Pfam" id="PF00856">
    <property type="entry name" value="SET"/>
    <property type="match status" value="1"/>
</dbReference>
<dbReference type="Gene3D" id="2.170.270.10">
    <property type="entry name" value="SET domain"/>
    <property type="match status" value="1"/>
</dbReference>
<dbReference type="Proteomes" id="UP001163846">
    <property type="component" value="Unassembled WGS sequence"/>
</dbReference>
<dbReference type="CDD" id="cd20071">
    <property type="entry name" value="SET_SMYD"/>
    <property type="match status" value="1"/>
</dbReference>
<feature type="domain" description="SET" evidence="1">
    <location>
        <begin position="1"/>
        <end position="153"/>
    </location>
</feature>
<dbReference type="PROSITE" id="PS50280">
    <property type="entry name" value="SET"/>
    <property type="match status" value="1"/>
</dbReference>
<dbReference type="InterPro" id="IPR046341">
    <property type="entry name" value="SET_dom_sf"/>
</dbReference>
<proteinExistence type="predicted"/>
<evidence type="ECO:0000313" key="3">
    <source>
        <dbReference type="Proteomes" id="UP001163846"/>
    </source>
</evidence>
<sequence length="317" mass="35791">MFARTYVPQGATILTEFPVIVVPRDIMIKEIVGSVAGLDEARSQGELIDALVSCLDSQLKKEMFTLKDCSGSPNATTLSGIFSTNALDIELKVNATLPKSAKHMYKALFLQTSRCNHSCGPNAVWKFDSSTFALTLVAVRAIRPGEEITISYINSFLPRHLRRAQLQSEWKFTCHCTHCDIPWSFPGAIAQSDRARHELSTFFKKLPDWEQWCFDEKNEMDLIGMHLRAMQLREEEGLEGFKDGGATGHWTDVAYMKHIDALVMCFGALADVQGFRKWVNKAREVKLAEGPNSVSHVKVLDSWLKEPKKFYVWGWKA</sequence>
<dbReference type="InterPro" id="IPR053185">
    <property type="entry name" value="SET_domain_protein"/>
</dbReference>
<comment type="caution">
    <text evidence="2">The sequence shown here is derived from an EMBL/GenBank/DDBJ whole genome shotgun (WGS) entry which is preliminary data.</text>
</comment>
<gene>
    <name evidence="2" type="ORF">F5878DRAFT_535428</name>
</gene>
<dbReference type="InterPro" id="IPR001214">
    <property type="entry name" value="SET_dom"/>
</dbReference>
<accession>A0AA38PAW0</accession>
<evidence type="ECO:0000313" key="2">
    <source>
        <dbReference type="EMBL" id="KAJ3839529.1"/>
    </source>
</evidence>
<reference evidence="2" key="1">
    <citation type="submission" date="2022-08" db="EMBL/GenBank/DDBJ databases">
        <authorList>
            <consortium name="DOE Joint Genome Institute"/>
            <person name="Min B."/>
            <person name="Riley R."/>
            <person name="Sierra-Patev S."/>
            <person name="Naranjo-Ortiz M."/>
            <person name="Looney B."/>
            <person name="Konkel Z."/>
            <person name="Slot J.C."/>
            <person name="Sakamoto Y."/>
            <person name="Steenwyk J.L."/>
            <person name="Rokas A."/>
            <person name="Carro J."/>
            <person name="Camarero S."/>
            <person name="Ferreira P."/>
            <person name="Molpeceres G."/>
            <person name="Ruiz-Duenas F.J."/>
            <person name="Serrano A."/>
            <person name="Henrissat B."/>
            <person name="Drula E."/>
            <person name="Hughes K.W."/>
            <person name="Mata J.L."/>
            <person name="Ishikawa N.K."/>
            <person name="Vargas-Isla R."/>
            <person name="Ushijima S."/>
            <person name="Smith C.A."/>
            <person name="Ahrendt S."/>
            <person name="Andreopoulos W."/>
            <person name="He G."/>
            <person name="Labutti K."/>
            <person name="Lipzen A."/>
            <person name="Ng V."/>
            <person name="Sandor L."/>
            <person name="Barry K."/>
            <person name="Martinez A.T."/>
            <person name="Xiao Y."/>
            <person name="Gibbons J.G."/>
            <person name="Terashima K."/>
            <person name="Hibbett D.S."/>
            <person name="Grigoriev I.V."/>
        </authorList>
    </citation>
    <scope>NUCLEOTIDE SEQUENCE</scope>
    <source>
        <strain evidence="2">TFB9207</strain>
    </source>
</reference>
<dbReference type="SUPFAM" id="SSF82199">
    <property type="entry name" value="SET domain"/>
    <property type="match status" value="1"/>
</dbReference>
<dbReference type="PANTHER" id="PTHR47332:SF4">
    <property type="entry name" value="SET DOMAIN-CONTAINING PROTEIN 5"/>
    <property type="match status" value="1"/>
</dbReference>
<name>A0AA38PAW0_9AGAR</name>
<dbReference type="PANTHER" id="PTHR47332">
    <property type="entry name" value="SET DOMAIN-CONTAINING PROTEIN 5"/>
    <property type="match status" value="1"/>
</dbReference>
<evidence type="ECO:0000259" key="1">
    <source>
        <dbReference type="PROSITE" id="PS50280"/>
    </source>
</evidence>
<keyword evidence="3" id="KW-1185">Reference proteome</keyword>
<protein>
    <recommendedName>
        <fullName evidence="1">SET domain-containing protein</fullName>
    </recommendedName>
</protein>